<comment type="caution">
    <text evidence="2">The sequence shown here is derived from an EMBL/GenBank/DDBJ whole genome shotgun (WGS) entry which is preliminary data.</text>
</comment>
<feature type="domain" description="CHAD" evidence="1">
    <location>
        <begin position="14"/>
        <end position="303"/>
    </location>
</feature>
<evidence type="ECO:0000259" key="1">
    <source>
        <dbReference type="PROSITE" id="PS51708"/>
    </source>
</evidence>
<name>A0A0C3HUR0_9VIBR</name>
<accession>A0A0C3HUR0</accession>
<dbReference type="InterPro" id="IPR038186">
    <property type="entry name" value="CHAD_dom_sf"/>
</dbReference>
<dbReference type="Gene3D" id="1.40.20.10">
    <property type="entry name" value="CHAD domain"/>
    <property type="match status" value="1"/>
</dbReference>
<organism evidence="2 3">
    <name type="scientific">Vibrio mytili</name>
    <dbReference type="NCBI Taxonomy" id="50718"/>
    <lineage>
        <taxon>Bacteria</taxon>
        <taxon>Pseudomonadati</taxon>
        <taxon>Pseudomonadota</taxon>
        <taxon>Gammaproteobacteria</taxon>
        <taxon>Vibrionales</taxon>
        <taxon>Vibrionaceae</taxon>
        <taxon>Vibrio</taxon>
    </lineage>
</organism>
<proteinExistence type="predicted"/>
<dbReference type="STRING" id="50718.SU60_04100"/>
<keyword evidence="3" id="KW-1185">Reference proteome</keyword>
<dbReference type="RefSeq" id="WP_041154447.1">
    <property type="nucleotide sequence ID" value="NZ_CBCRVP010000021.1"/>
</dbReference>
<dbReference type="AlphaFoldDB" id="A0A0C3HUR0"/>
<dbReference type="Pfam" id="PF05235">
    <property type="entry name" value="CHAD"/>
    <property type="match status" value="1"/>
</dbReference>
<evidence type="ECO:0000313" key="3">
    <source>
        <dbReference type="Proteomes" id="UP000031977"/>
    </source>
</evidence>
<dbReference type="PANTHER" id="PTHR39339">
    <property type="entry name" value="SLR1444 PROTEIN"/>
    <property type="match status" value="1"/>
</dbReference>
<protein>
    <submittedName>
        <fullName evidence="2">Metal-binding protein</fullName>
    </submittedName>
</protein>
<dbReference type="SMART" id="SM00880">
    <property type="entry name" value="CHAD"/>
    <property type="match status" value="1"/>
</dbReference>
<dbReference type="Proteomes" id="UP000031977">
    <property type="component" value="Unassembled WGS sequence"/>
</dbReference>
<reference evidence="2 3" key="1">
    <citation type="submission" date="2015-01" db="EMBL/GenBank/DDBJ databases">
        <title>Draft genome of Vibrio mytili type strain CAIM 528.</title>
        <authorList>
            <person name="Gonzalez-Castillo A."/>
            <person name="Gomez-Gil B."/>
            <person name="Enciso-Ibarra J."/>
        </authorList>
    </citation>
    <scope>NUCLEOTIDE SEQUENCE [LARGE SCALE GENOMIC DNA]</scope>
    <source>
        <strain evidence="2 3">CAIM 528</strain>
    </source>
</reference>
<dbReference type="PROSITE" id="PS51708">
    <property type="entry name" value="CHAD"/>
    <property type="match status" value="1"/>
</dbReference>
<dbReference type="InterPro" id="IPR007899">
    <property type="entry name" value="CHAD_dom"/>
</dbReference>
<dbReference type="PANTHER" id="PTHR39339:SF1">
    <property type="entry name" value="CHAD DOMAIN-CONTAINING PROTEIN"/>
    <property type="match status" value="1"/>
</dbReference>
<sequence>MLDKSTSHLSLYRDSDLHQVFTQFLIAQLEFATSLEAGLIIGNDPEYNHQYRVTIRRTRSLCLLLHDLIPKSELSLIKPKLRVLMKKTNRLRDLDVFIIDKAKYFNLLPAEHSSLEELFAIIEKHQIAQQNIVSAWLLSNEYTQTKTLIKNSLKRTALYEPKFKPIIPTRFANTQILAQLKKVKKASRNISEQSQDNVIHSLRIKCKALRYLLECFSTLYSSPQHRENIKQIKHLQDKLGDFNDTSNQITFFNTMRKKEVKNKKGQKALKQLIKIIKQQHELSRYSVCSHLRQINDGLLTNQSALETYYQ</sequence>
<gene>
    <name evidence="2" type="ORF">SU60_04100</name>
</gene>
<evidence type="ECO:0000313" key="2">
    <source>
        <dbReference type="EMBL" id="KIN11956.1"/>
    </source>
</evidence>
<dbReference type="OrthoDB" id="9810154at2"/>
<dbReference type="EMBL" id="JXOK01000009">
    <property type="protein sequence ID" value="KIN11956.1"/>
    <property type="molecule type" value="Genomic_DNA"/>
</dbReference>